<organism evidence="1 2">
    <name type="scientific">Bifidobacterium pseudolongum subsp. globosum</name>
    <dbReference type="NCBI Taxonomy" id="1690"/>
    <lineage>
        <taxon>Bacteria</taxon>
        <taxon>Bacillati</taxon>
        <taxon>Actinomycetota</taxon>
        <taxon>Actinomycetes</taxon>
        <taxon>Bifidobacteriales</taxon>
        <taxon>Bifidobacteriaceae</taxon>
        <taxon>Bifidobacterium</taxon>
    </lineage>
</organism>
<evidence type="ECO:0000313" key="1">
    <source>
        <dbReference type="EMBL" id="RYQ19480.1"/>
    </source>
</evidence>
<dbReference type="Proteomes" id="UP000291187">
    <property type="component" value="Unassembled WGS sequence"/>
</dbReference>
<proteinExistence type="predicted"/>
<comment type="caution">
    <text evidence="1">The sequence shown here is derived from an EMBL/GenBank/DDBJ whole genome shotgun (WGS) entry which is preliminary data.</text>
</comment>
<evidence type="ECO:0000313" key="2">
    <source>
        <dbReference type="Proteomes" id="UP000291187"/>
    </source>
</evidence>
<name>A0A4Q5A7H4_9BIFI</name>
<gene>
    <name evidence="1" type="ORF">PG2071B_0890</name>
</gene>
<dbReference type="EMBL" id="RYUM01000009">
    <property type="protein sequence ID" value="RYQ19480.1"/>
    <property type="molecule type" value="Genomic_DNA"/>
</dbReference>
<dbReference type="AlphaFoldDB" id="A0A4Q5A7H4"/>
<sequence>MTDKRALRFTGDASEQLLIPWGVPGRPVTILKRTAPN</sequence>
<protein>
    <submittedName>
        <fullName evidence="1">Uncharacterized protein</fullName>
    </submittedName>
</protein>
<accession>A0A4Q5A7H4</accession>
<reference evidence="1 2" key="1">
    <citation type="submission" date="2018-12" db="EMBL/GenBank/DDBJ databases">
        <title>Unveiling genomic diversity among members of the Bifidobacterium pseudolongum species, a widely distributed gut commensal of the animal kingdom.</title>
        <authorList>
            <person name="Lugli G.A."/>
            <person name="Duranti S."/>
            <person name="Albert K."/>
            <person name="Mancabelli L."/>
            <person name="Napoli S."/>
            <person name="Viappiani A."/>
            <person name="Anzalone R."/>
            <person name="Longhi G."/>
            <person name="Milani C."/>
            <person name="Turroni F."/>
            <person name="Alessandri G."/>
            <person name="Sela D.A."/>
            <person name="Van Sinderen D."/>
            <person name="Ventura M."/>
        </authorList>
    </citation>
    <scope>NUCLEOTIDE SEQUENCE [LARGE SCALE GENOMIC DNA]</scope>
    <source>
        <strain evidence="1 2">2071B</strain>
    </source>
</reference>